<reference evidence="1 2" key="1">
    <citation type="journal article" date="2018" name="BMC Genomics">
        <title>Comparative genome analyses reveal sequence features reflecting distinct modes of host-adaptation between dicot and monocot powdery mildew.</title>
        <authorList>
            <person name="Wu Y."/>
            <person name="Ma X."/>
            <person name="Pan Z."/>
            <person name="Kale S.D."/>
            <person name="Song Y."/>
            <person name="King H."/>
            <person name="Zhang Q."/>
            <person name="Presley C."/>
            <person name="Deng X."/>
            <person name="Wei C.I."/>
            <person name="Xiao S."/>
        </authorList>
    </citation>
    <scope>NUCLEOTIDE SEQUENCE [LARGE SCALE GENOMIC DNA]</scope>
    <source>
        <strain evidence="1">UCSC1</strain>
    </source>
</reference>
<dbReference type="Proteomes" id="UP000285405">
    <property type="component" value="Unassembled WGS sequence"/>
</dbReference>
<dbReference type="EMBL" id="MCBR01006677">
    <property type="protein sequence ID" value="RKF77089.1"/>
    <property type="molecule type" value="Genomic_DNA"/>
</dbReference>
<dbReference type="AlphaFoldDB" id="A0A420IR99"/>
<comment type="caution">
    <text evidence="1">The sequence shown here is derived from an EMBL/GenBank/DDBJ whole genome shotgun (WGS) entry which is preliminary data.</text>
</comment>
<proteinExistence type="predicted"/>
<accession>A0A420IR99</accession>
<protein>
    <submittedName>
        <fullName evidence="1">Uncharacterized protein</fullName>
    </submittedName>
</protein>
<organism evidence="1 2">
    <name type="scientific">Golovinomyces cichoracearum</name>
    <dbReference type="NCBI Taxonomy" id="62708"/>
    <lineage>
        <taxon>Eukaryota</taxon>
        <taxon>Fungi</taxon>
        <taxon>Dikarya</taxon>
        <taxon>Ascomycota</taxon>
        <taxon>Pezizomycotina</taxon>
        <taxon>Leotiomycetes</taxon>
        <taxon>Erysiphales</taxon>
        <taxon>Erysiphaceae</taxon>
        <taxon>Golovinomyces</taxon>
    </lineage>
</organism>
<name>A0A420IR99_9PEZI</name>
<evidence type="ECO:0000313" key="1">
    <source>
        <dbReference type="EMBL" id="RKF77089.1"/>
    </source>
</evidence>
<evidence type="ECO:0000313" key="2">
    <source>
        <dbReference type="Proteomes" id="UP000285405"/>
    </source>
</evidence>
<gene>
    <name evidence="1" type="ORF">GcC1_066036</name>
</gene>
<sequence>MVSLFYHQTDQHLQQPNLKMPCSASTHHQVLI</sequence>